<comment type="caution">
    <text evidence="8">The sequence shown here is derived from an EMBL/GenBank/DDBJ whole genome shotgun (WGS) entry which is preliminary data.</text>
</comment>
<dbReference type="Gene3D" id="3.40.33.10">
    <property type="entry name" value="CAP"/>
    <property type="match status" value="1"/>
</dbReference>
<evidence type="ECO:0000256" key="6">
    <source>
        <dbReference type="RuleBase" id="RU362042"/>
    </source>
</evidence>
<protein>
    <recommendedName>
        <fullName evidence="3 6">Signal peptidase I</fullName>
        <ecNumber evidence="3 6">3.4.21.89</ecNumber>
    </recommendedName>
</protein>
<comment type="similarity">
    <text evidence="2 6">Belongs to the peptidase S26 family.</text>
</comment>
<evidence type="ECO:0000256" key="2">
    <source>
        <dbReference type="ARBA" id="ARBA00009370"/>
    </source>
</evidence>
<evidence type="ECO:0000313" key="9">
    <source>
        <dbReference type="Proteomes" id="UP000176450"/>
    </source>
</evidence>
<evidence type="ECO:0000256" key="1">
    <source>
        <dbReference type="ARBA" id="ARBA00000677"/>
    </source>
</evidence>
<reference evidence="8 9" key="1">
    <citation type="journal article" date="2016" name="Nat. Commun.">
        <title>Thousands of microbial genomes shed light on interconnected biogeochemical processes in an aquifer system.</title>
        <authorList>
            <person name="Anantharaman K."/>
            <person name="Brown C.T."/>
            <person name="Hug L.A."/>
            <person name="Sharon I."/>
            <person name="Castelle C.J."/>
            <person name="Probst A.J."/>
            <person name="Thomas B.C."/>
            <person name="Singh A."/>
            <person name="Wilkins M.J."/>
            <person name="Karaoz U."/>
            <person name="Brodie E.L."/>
            <person name="Williams K.H."/>
            <person name="Hubbard S.S."/>
            <person name="Banfield J.F."/>
        </authorList>
    </citation>
    <scope>NUCLEOTIDE SEQUENCE [LARGE SCALE GENOMIC DNA]</scope>
</reference>
<dbReference type="PRINTS" id="PR00727">
    <property type="entry name" value="LEADERPTASE"/>
</dbReference>
<feature type="active site" evidence="5">
    <location>
        <position position="99"/>
    </location>
</feature>
<feature type="active site" evidence="5">
    <location>
        <position position="173"/>
    </location>
</feature>
<feature type="transmembrane region" description="Helical" evidence="6">
    <location>
        <begin position="24"/>
        <end position="44"/>
    </location>
</feature>
<dbReference type="NCBIfam" id="TIGR02227">
    <property type="entry name" value="sigpep_I_bact"/>
    <property type="match status" value="1"/>
</dbReference>
<keyword evidence="6" id="KW-0812">Transmembrane</keyword>
<dbReference type="AlphaFoldDB" id="A0A1F6B034"/>
<keyword evidence="4 6" id="KW-0378">Hydrolase</keyword>
<dbReference type="InterPro" id="IPR019533">
    <property type="entry name" value="Peptidase_S26"/>
</dbReference>
<comment type="catalytic activity">
    <reaction evidence="1 6">
        <text>Cleavage of hydrophobic, N-terminal signal or leader sequences from secreted and periplasmic proteins.</text>
        <dbReference type="EC" id="3.4.21.89"/>
    </reaction>
</comment>
<dbReference type="SUPFAM" id="SSF51306">
    <property type="entry name" value="LexA/Signal peptidase"/>
    <property type="match status" value="1"/>
</dbReference>
<evidence type="ECO:0000256" key="4">
    <source>
        <dbReference type="ARBA" id="ARBA00022801"/>
    </source>
</evidence>
<dbReference type="CDD" id="cd06530">
    <property type="entry name" value="S26_SPase_I"/>
    <property type="match status" value="1"/>
</dbReference>
<dbReference type="GO" id="GO:0004252">
    <property type="term" value="F:serine-type endopeptidase activity"/>
    <property type="evidence" value="ECO:0007669"/>
    <property type="project" value="InterPro"/>
</dbReference>
<feature type="transmembrane region" description="Helical" evidence="6">
    <location>
        <begin position="56"/>
        <end position="82"/>
    </location>
</feature>
<dbReference type="InterPro" id="IPR019758">
    <property type="entry name" value="Pept_S26A_signal_pept_1_CS"/>
</dbReference>
<name>A0A1F6B034_9BACT</name>
<dbReference type="InterPro" id="IPR000223">
    <property type="entry name" value="Pept_S26A_signal_pept_1"/>
</dbReference>
<dbReference type="Gene3D" id="2.10.109.10">
    <property type="entry name" value="Umud Fragment, subunit A"/>
    <property type="match status" value="1"/>
</dbReference>
<dbReference type="EMBL" id="MFJX01000043">
    <property type="protein sequence ID" value="OGG30289.1"/>
    <property type="molecule type" value="Genomic_DNA"/>
</dbReference>
<accession>A0A1F6B034</accession>
<dbReference type="PANTHER" id="PTHR43390:SF1">
    <property type="entry name" value="CHLOROPLAST PROCESSING PEPTIDASE"/>
    <property type="match status" value="1"/>
</dbReference>
<dbReference type="EC" id="3.4.21.89" evidence="3 6"/>
<keyword evidence="6" id="KW-1133">Transmembrane helix</keyword>
<comment type="subcellular location">
    <subcellularLocation>
        <location evidence="6">Membrane</location>
        <topology evidence="6">Single-pass type II membrane protein</topology>
    </subcellularLocation>
</comment>
<keyword evidence="6" id="KW-0645">Protease</keyword>
<evidence type="ECO:0000256" key="3">
    <source>
        <dbReference type="ARBA" id="ARBA00013208"/>
    </source>
</evidence>
<keyword evidence="6" id="KW-0472">Membrane</keyword>
<dbReference type="InterPro" id="IPR019757">
    <property type="entry name" value="Pept_S26A_signal_pept_1_Lys-AS"/>
</dbReference>
<dbReference type="InterPro" id="IPR035940">
    <property type="entry name" value="CAP_sf"/>
</dbReference>
<dbReference type="PANTHER" id="PTHR43390">
    <property type="entry name" value="SIGNAL PEPTIDASE I"/>
    <property type="match status" value="1"/>
</dbReference>
<dbReference type="GO" id="GO:0009003">
    <property type="term" value="F:signal peptidase activity"/>
    <property type="evidence" value="ECO:0007669"/>
    <property type="project" value="UniProtKB-EC"/>
</dbReference>
<comment type="caution">
    <text evidence="6">Lacks conserved residue(s) required for the propagation of feature annotation.</text>
</comment>
<dbReference type="Proteomes" id="UP000176450">
    <property type="component" value="Unassembled WGS sequence"/>
</dbReference>
<dbReference type="GO" id="GO:0006465">
    <property type="term" value="P:signal peptide processing"/>
    <property type="evidence" value="ECO:0007669"/>
    <property type="project" value="InterPro"/>
</dbReference>
<dbReference type="SUPFAM" id="SSF55797">
    <property type="entry name" value="PR-1-like"/>
    <property type="match status" value="1"/>
</dbReference>
<dbReference type="Pfam" id="PF10502">
    <property type="entry name" value="Peptidase_S26"/>
    <property type="match status" value="1"/>
</dbReference>
<gene>
    <name evidence="8" type="ORF">A3A63_03965</name>
</gene>
<dbReference type="GO" id="GO:0016020">
    <property type="term" value="C:membrane"/>
    <property type="evidence" value="ECO:0007669"/>
    <property type="project" value="UniProtKB-SubCell"/>
</dbReference>
<dbReference type="PROSITE" id="PS00760">
    <property type="entry name" value="SPASE_I_2"/>
    <property type="match status" value="1"/>
</dbReference>
<proteinExistence type="inferred from homology"/>
<evidence type="ECO:0000259" key="7">
    <source>
        <dbReference type="Pfam" id="PF10502"/>
    </source>
</evidence>
<organism evidence="8 9">
    <name type="scientific">Candidatus Gottesmanbacteria bacterium RIFCSPLOWO2_01_FULL_46_9</name>
    <dbReference type="NCBI Taxonomy" id="1798394"/>
    <lineage>
        <taxon>Bacteria</taxon>
        <taxon>Candidatus Gottesmaniibacteriota</taxon>
    </lineage>
</organism>
<feature type="domain" description="Peptidase S26" evidence="7">
    <location>
        <begin position="70"/>
        <end position="252"/>
    </location>
</feature>
<evidence type="ECO:0000313" key="8">
    <source>
        <dbReference type="EMBL" id="OGG30289.1"/>
    </source>
</evidence>
<evidence type="ECO:0000256" key="5">
    <source>
        <dbReference type="PIRSR" id="PIRSR600223-1"/>
    </source>
</evidence>
<sequence>MSIEYRLDIIRLEILVKTPSKQSFNPLGFIAYALLMPLFLLWRYSRSSSLSTWGRIWRIGAVAAVLLPLWIATYAVAGYAFMDRAGYIAQSINISGTGSMYPTFPKGEGKDPKELSKQVVGTPGMFRYPNGIVLFGKRYFHHTLGRGDIVVVDNETIKEITKKLYGKPSGLVKRIIGVPGDTLEIKGGIVYLNGVPQKEPYVARGRSTFGGSFLSDCKALTVPPHKYFIMGDNRKGSGDSRHEAGLIDEGDVQFALPWEKQKGSLDKNWHDPTNDLADTAQISLDKNAFFKLLNRKRKELGSDPLIYDGKLALSAQKRGEAMLKYDDFSFEATKSGYSMTRATAEANYYNIVYGEWPILGYYEASELLDNLFEFPEGKKFLTNKTYDDFGVAEAAGTLNSCPSHVVVLHFAGFIPPNYTKEVIDSWKNALKGLLEVQPGWNGLKTYPQYYEKHKNEVDRITDLLAQRVAYIPGIIAKMEANQWLTKEQERDVDRDAGLQREADALAKALNSYKD</sequence>
<dbReference type="PROSITE" id="PS00761">
    <property type="entry name" value="SPASE_I_3"/>
    <property type="match status" value="1"/>
</dbReference>
<dbReference type="InterPro" id="IPR036286">
    <property type="entry name" value="LexA/Signal_pep-like_sf"/>
</dbReference>